<evidence type="ECO:0000313" key="3">
    <source>
        <dbReference type="Proteomes" id="UP000314294"/>
    </source>
</evidence>
<keyword evidence="3" id="KW-1185">Reference proteome</keyword>
<dbReference type="Proteomes" id="UP000314294">
    <property type="component" value="Unassembled WGS sequence"/>
</dbReference>
<dbReference type="EMBL" id="SRLO01000542">
    <property type="protein sequence ID" value="TNN52579.1"/>
    <property type="molecule type" value="Genomic_DNA"/>
</dbReference>
<feature type="compositionally biased region" description="Gly residues" evidence="1">
    <location>
        <begin position="44"/>
        <end position="64"/>
    </location>
</feature>
<evidence type="ECO:0000256" key="1">
    <source>
        <dbReference type="SAM" id="MobiDB-lite"/>
    </source>
</evidence>
<proteinExistence type="predicted"/>
<gene>
    <name evidence="2" type="ORF">EYF80_037223</name>
</gene>
<sequence length="237" mass="24779">MSWGWEGGGGEGGGDGRRDARAAVTSIKLSSLWGGKNGKNLAGVSGGEGGGGEALMGRARGSGGSSVCRGRRPDFNAALCCQSKALEYNLVIREHIEVYRVHESGRLSLAAPRAGAGRRGDADKEHQRGELQAVLGLEGERAVLLGVLLVEAAQVGQLLDHLGVEEAPAGVVHLDVGLQRLRHVVLQLLDAAVVVDAGAAQFLQADLELHQRLQQIQSVTRCGGGRHGDIPSVPRSR</sequence>
<comment type="caution">
    <text evidence="2">The sequence shown here is derived from an EMBL/GenBank/DDBJ whole genome shotgun (WGS) entry which is preliminary data.</text>
</comment>
<evidence type="ECO:0000313" key="2">
    <source>
        <dbReference type="EMBL" id="TNN52579.1"/>
    </source>
</evidence>
<name>A0A4Z2GGN1_9TELE</name>
<reference evidence="2 3" key="1">
    <citation type="submission" date="2019-03" db="EMBL/GenBank/DDBJ databases">
        <title>First draft genome of Liparis tanakae, snailfish: a comprehensive survey of snailfish specific genes.</title>
        <authorList>
            <person name="Kim W."/>
            <person name="Song I."/>
            <person name="Jeong J.-H."/>
            <person name="Kim D."/>
            <person name="Kim S."/>
            <person name="Ryu S."/>
            <person name="Song J.Y."/>
            <person name="Lee S.K."/>
        </authorList>
    </citation>
    <scope>NUCLEOTIDE SEQUENCE [LARGE SCALE GENOMIC DNA]</scope>
    <source>
        <tissue evidence="2">Muscle</tissue>
    </source>
</reference>
<accession>A0A4Z2GGN1</accession>
<feature type="region of interest" description="Disordered" evidence="1">
    <location>
        <begin position="44"/>
        <end position="67"/>
    </location>
</feature>
<dbReference type="AlphaFoldDB" id="A0A4Z2GGN1"/>
<organism evidence="2 3">
    <name type="scientific">Liparis tanakae</name>
    <name type="common">Tanaka's snailfish</name>
    <dbReference type="NCBI Taxonomy" id="230148"/>
    <lineage>
        <taxon>Eukaryota</taxon>
        <taxon>Metazoa</taxon>
        <taxon>Chordata</taxon>
        <taxon>Craniata</taxon>
        <taxon>Vertebrata</taxon>
        <taxon>Euteleostomi</taxon>
        <taxon>Actinopterygii</taxon>
        <taxon>Neopterygii</taxon>
        <taxon>Teleostei</taxon>
        <taxon>Neoteleostei</taxon>
        <taxon>Acanthomorphata</taxon>
        <taxon>Eupercaria</taxon>
        <taxon>Perciformes</taxon>
        <taxon>Cottioidei</taxon>
        <taxon>Cottales</taxon>
        <taxon>Liparidae</taxon>
        <taxon>Liparis</taxon>
    </lineage>
</organism>
<protein>
    <submittedName>
        <fullName evidence="2">Uncharacterized protein</fullName>
    </submittedName>
</protein>